<gene>
    <name evidence="1" type="ordered locus">PTH_0930</name>
</gene>
<protein>
    <submittedName>
        <fullName evidence="1">Uncharacterized protein</fullName>
    </submittedName>
</protein>
<dbReference type="HOGENOM" id="CLU_3357612_0_0_9"/>
<reference evidence="2" key="1">
    <citation type="journal article" date="2008" name="Genome Res.">
        <title>The genome of Pelotomaculum thermopropionicum reveals niche-associated evolution in anaerobic microbiota.</title>
        <authorList>
            <person name="Kosaka T."/>
            <person name="Kato S."/>
            <person name="Shimoyama T."/>
            <person name="Ishii S."/>
            <person name="Abe T."/>
            <person name="Watanabe K."/>
        </authorList>
    </citation>
    <scope>NUCLEOTIDE SEQUENCE [LARGE SCALE GENOMIC DNA]</scope>
    <source>
        <strain evidence="2">DSM 13744 / JCM 10971 / SI</strain>
    </source>
</reference>
<dbReference type="AlphaFoldDB" id="A5D3T8"/>
<dbReference type="STRING" id="370438.PTH_0930"/>
<dbReference type="Proteomes" id="UP000006556">
    <property type="component" value="Chromosome"/>
</dbReference>
<dbReference type="EMBL" id="AP009389">
    <property type="protein sequence ID" value="BAF59111.1"/>
    <property type="molecule type" value="Genomic_DNA"/>
</dbReference>
<accession>A5D3T8</accession>
<evidence type="ECO:0000313" key="1">
    <source>
        <dbReference type="EMBL" id="BAF59111.1"/>
    </source>
</evidence>
<evidence type="ECO:0000313" key="2">
    <source>
        <dbReference type="Proteomes" id="UP000006556"/>
    </source>
</evidence>
<proteinExistence type="predicted"/>
<sequence>MAGAGKLIFLPGGKFYRPFRRNVKINGEVKNKLIKR</sequence>
<organism evidence="1 2">
    <name type="scientific">Pelotomaculum thermopropionicum (strain DSM 13744 / JCM 10971 / SI)</name>
    <dbReference type="NCBI Taxonomy" id="370438"/>
    <lineage>
        <taxon>Bacteria</taxon>
        <taxon>Bacillati</taxon>
        <taxon>Bacillota</taxon>
        <taxon>Clostridia</taxon>
        <taxon>Eubacteriales</taxon>
        <taxon>Desulfotomaculaceae</taxon>
        <taxon>Pelotomaculum</taxon>
    </lineage>
</organism>
<keyword evidence="2" id="KW-1185">Reference proteome</keyword>
<dbReference type="KEGG" id="pth:PTH_0930"/>
<name>A5D3T8_PELTS</name>